<accession>A0AAW2MLD0</accession>
<dbReference type="EMBL" id="JACGWK010000010">
    <property type="protein sequence ID" value="KAL0331296.1"/>
    <property type="molecule type" value="Genomic_DNA"/>
</dbReference>
<proteinExistence type="predicted"/>
<evidence type="ECO:0000313" key="1">
    <source>
        <dbReference type="EMBL" id="KAL0331296.1"/>
    </source>
</evidence>
<protein>
    <submittedName>
        <fullName evidence="1">Uncharacterized protein</fullName>
    </submittedName>
</protein>
<gene>
    <name evidence="1" type="ORF">Sangu_1675100</name>
</gene>
<dbReference type="AlphaFoldDB" id="A0AAW2MLD0"/>
<organism evidence="1">
    <name type="scientific">Sesamum angustifolium</name>
    <dbReference type="NCBI Taxonomy" id="2727405"/>
    <lineage>
        <taxon>Eukaryota</taxon>
        <taxon>Viridiplantae</taxon>
        <taxon>Streptophyta</taxon>
        <taxon>Embryophyta</taxon>
        <taxon>Tracheophyta</taxon>
        <taxon>Spermatophyta</taxon>
        <taxon>Magnoliopsida</taxon>
        <taxon>eudicotyledons</taxon>
        <taxon>Gunneridae</taxon>
        <taxon>Pentapetalae</taxon>
        <taxon>asterids</taxon>
        <taxon>lamiids</taxon>
        <taxon>Lamiales</taxon>
        <taxon>Pedaliaceae</taxon>
        <taxon>Sesamum</taxon>
    </lineage>
</organism>
<name>A0AAW2MLD0_9LAMI</name>
<reference evidence="1" key="2">
    <citation type="journal article" date="2024" name="Plant">
        <title>Genomic evolution and insights into agronomic trait innovations of Sesamum species.</title>
        <authorList>
            <person name="Miao H."/>
            <person name="Wang L."/>
            <person name="Qu L."/>
            <person name="Liu H."/>
            <person name="Sun Y."/>
            <person name="Le M."/>
            <person name="Wang Q."/>
            <person name="Wei S."/>
            <person name="Zheng Y."/>
            <person name="Lin W."/>
            <person name="Duan Y."/>
            <person name="Cao H."/>
            <person name="Xiong S."/>
            <person name="Wang X."/>
            <person name="Wei L."/>
            <person name="Li C."/>
            <person name="Ma Q."/>
            <person name="Ju M."/>
            <person name="Zhao R."/>
            <person name="Li G."/>
            <person name="Mu C."/>
            <person name="Tian Q."/>
            <person name="Mei H."/>
            <person name="Zhang T."/>
            <person name="Gao T."/>
            <person name="Zhang H."/>
        </authorList>
    </citation>
    <scope>NUCLEOTIDE SEQUENCE</scope>
    <source>
        <strain evidence="1">G01</strain>
    </source>
</reference>
<comment type="caution">
    <text evidence="1">The sequence shown here is derived from an EMBL/GenBank/DDBJ whole genome shotgun (WGS) entry which is preliminary data.</text>
</comment>
<sequence>YLNVDVQQLAGYLVVSASSVAVPVIQHMYNGTSLRKAATVSLVEYCLATGYVRGSCGDTIHHAQTVG</sequence>
<reference evidence="1" key="1">
    <citation type="submission" date="2020-06" db="EMBL/GenBank/DDBJ databases">
        <authorList>
            <person name="Li T."/>
            <person name="Hu X."/>
            <person name="Zhang T."/>
            <person name="Song X."/>
            <person name="Zhang H."/>
            <person name="Dai N."/>
            <person name="Sheng W."/>
            <person name="Hou X."/>
            <person name="Wei L."/>
        </authorList>
    </citation>
    <scope>NUCLEOTIDE SEQUENCE</scope>
    <source>
        <strain evidence="1">G01</strain>
        <tissue evidence="1">Leaf</tissue>
    </source>
</reference>
<feature type="non-terminal residue" evidence="1">
    <location>
        <position position="1"/>
    </location>
</feature>